<evidence type="ECO:0000256" key="5">
    <source>
        <dbReference type="SAM" id="Phobius"/>
    </source>
</evidence>
<dbReference type="PRINTS" id="PR00237">
    <property type="entry name" value="GPCRRHODOPSN"/>
</dbReference>
<keyword evidence="3 5" id="KW-1133">Transmembrane helix</keyword>
<dbReference type="Proteomes" id="UP000095287">
    <property type="component" value="Unplaced"/>
</dbReference>
<dbReference type="AlphaFoldDB" id="A0A1I7YVG1"/>
<dbReference type="Pfam" id="PF00001">
    <property type="entry name" value="7tm_1"/>
    <property type="match status" value="1"/>
</dbReference>
<evidence type="ECO:0000256" key="4">
    <source>
        <dbReference type="ARBA" id="ARBA00023136"/>
    </source>
</evidence>
<dbReference type="CDD" id="cd14978">
    <property type="entry name" value="7tmA_FMRFamide_R-like"/>
    <property type="match status" value="1"/>
</dbReference>
<reference evidence="8" key="1">
    <citation type="submission" date="2016-11" db="UniProtKB">
        <authorList>
            <consortium name="WormBaseParasite"/>
        </authorList>
    </citation>
    <scope>IDENTIFICATION</scope>
</reference>
<keyword evidence="4 5" id="KW-0472">Membrane</keyword>
<feature type="transmembrane region" description="Helical" evidence="5">
    <location>
        <begin position="89"/>
        <end position="111"/>
    </location>
</feature>
<sequence length="468" mass="53337">MFAINTTPTSERMVEHVVPFSTHNDSGSMEDCDGCVHQINISESVPLPWALVMYGYVMPVLVAVTVITNSFIVIVLYQKHLRTPTNYILLSMAVTDLLTGLTSVPWFIYYYTLHGYLNDMEWGLVPFWCHAHPYLSQMIPTIWHTAAIWLTVYLAIQRYVYVCVPSSVHLYCTPRTTKLGIFTIVLLAFISEIPELFGKYMEHVVENNRAVCNLRYAPWVLEVVGVQLFYSLYYWFRVTFVHGIPCFLLLIFTCKLGRTIKAAEIRKRSWVANNIDATGASVNVDHRRGSVSSGSGRSLYATNRMLSVICSVFLSLEIPAAIIFALHFLTASHMIPSTSGSYHLLNILLMIRNILIILTSPLQFTIYCSMSEQFRLTVRQLFSTRLLFVAQAQATFHGGKRYSLILVDVELLDPKSLITRRSLRANDQRRAAASATLEMNKHAEPFRKQRVGRQVSFPNEVIEREENI</sequence>
<dbReference type="GO" id="GO:0004930">
    <property type="term" value="F:G protein-coupled receptor activity"/>
    <property type="evidence" value="ECO:0007669"/>
    <property type="project" value="InterPro"/>
</dbReference>
<evidence type="ECO:0000313" key="8">
    <source>
        <dbReference type="WBParaSite" id="L893_g20107.t1"/>
    </source>
</evidence>
<keyword evidence="7" id="KW-1185">Reference proteome</keyword>
<feature type="transmembrane region" description="Helical" evidence="5">
    <location>
        <begin position="177"/>
        <end position="197"/>
    </location>
</feature>
<dbReference type="InterPro" id="IPR017452">
    <property type="entry name" value="GPCR_Rhodpsn_7TM"/>
</dbReference>
<feature type="transmembrane region" description="Helical" evidence="5">
    <location>
        <begin position="349"/>
        <end position="370"/>
    </location>
</feature>
<name>A0A1I7YVG1_9BILA</name>
<keyword evidence="2 5" id="KW-0812">Transmembrane</keyword>
<evidence type="ECO:0000313" key="7">
    <source>
        <dbReference type="Proteomes" id="UP000095287"/>
    </source>
</evidence>
<feature type="transmembrane region" description="Helical" evidence="5">
    <location>
        <begin position="232"/>
        <end position="252"/>
    </location>
</feature>
<dbReference type="PROSITE" id="PS50262">
    <property type="entry name" value="G_PROTEIN_RECEP_F1_2"/>
    <property type="match status" value="1"/>
</dbReference>
<dbReference type="Gene3D" id="1.20.1070.10">
    <property type="entry name" value="Rhodopsin 7-helix transmembrane proteins"/>
    <property type="match status" value="1"/>
</dbReference>
<dbReference type="GO" id="GO:0016020">
    <property type="term" value="C:membrane"/>
    <property type="evidence" value="ECO:0007669"/>
    <property type="project" value="UniProtKB-SubCell"/>
</dbReference>
<dbReference type="InterPro" id="IPR000276">
    <property type="entry name" value="GPCR_Rhodpsn"/>
</dbReference>
<dbReference type="SUPFAM" id="SSF81321">
    <property type="entry name" value="Family A G protein-coupled receptor-like"/>
    <property type="match status" value="1"/>
</dbReference>
<proteinExistence type="predicted"/>
<accession>A0A1I7YVG1</accession>
<evidence type="ECO:0000256" key="3">
    <source>
        <dbReference type="ARBA" id="ARBA00022989"/>
    </source>
</evidence>
<organism evidence="7 8">
    <name type="scientific">Steinernema glaseri</name>
    <dbReference type="NCBI Taxonomy" id="37863"/>
    <lineage>
        <taxon>Eukaryota</taxon>
        <taxon>Metazoa</taxon>
        <taxon>Ecdysozoa</taxon>
        <taxon>Nematoda</taxon>
        <taxon>Chromadorea</taxon>
        <taxon>Rhabditida</taxon>
        <taxon>Tylenchina</taxon>
        <taxon>Panagrolaimomorpha</taxon>
        <taxon>Strongyloidoidea</taxon>
        <taxon>Steinernematidae</taxon>
        <taxon>Steinernema</taxon>
    </lineage>
</organism>
<feature type="transmembrane region" description="Helical" evidence="5">
    <location>
        <begin position="305"/>
        <end position="329"/>
    </location>
</feature>
<dbReference type="PANTHER" id="PTHR47023:SF1">
    <property type="entry name" value="SEX PEPTIDE RECEPTOR"/>
    <property type="match status" value="1"/>
</dbReference>
<feature type="transmembrane region" description="Helical" evidence="5">
    <location>
        <begin position="53"/>
        <end position="77"/>
    </location>
</feature>
<evidence type="ECO:0000256" key="1">
    <source>
        <dbReference type="ARBA" id="ARBA00004370"/>
    </source>
</evidence>
<dbReference type="PANTHER" id="PTHR47023">
    <property type="entry name" value="SEX PEPTIDE RECEPTOR"/>
    <property type="match status" value="1"/>
</dbReference>
<comment type="subcellular location">
    <subcellularLocation>
        <location evidence="1">Membrane</location>
    </subcellularLocation>
</comment>
<evidence type="ECO:0000259" key="6">
    <source>
        <dbReference type="PROSITE" id="PS50262"/>
    </source>
</evidence>
<protein>
    <submittedName>
        <fullName evidence="8">G_PROTEIN_RECEP_F1_2 domain-containing protein</fullName>
    </submittedName>
</protein>
<evidence type="ECO:0000256" key="2">
    <source>
        <dbReference type="ARBA" id="ARBA00022692"/>
    </source>
</evidence>
<feature type="transmembrane region" description="Helical" evidence="5">
    <location>
        <begin position="131"/>
        <end position="156"/>
    </location>
</feature>
<feature type="domain" description="G-protein coupled receptors family 1 profile" evidence="6">
    <location>
        <begin position="68"/>
        <end position="367"/>
    </location>
</feature>
<dbReference type="InterPro" id="IPR053071">
    <property type="entry name" value="GPCR1-related_rcpt"/>
</dbReference>
<dbReference type="WBParaSite" id="L893_g20107.t1">
    <property type="protein sequence ID" value="L893_g20107.t1"/>
    <property type="gene ID" value="L893_g20107"/>
</dbReference>